<organism evidence="1 2">
    <name type="scientific">Eleginops maclovinus</name>
    <name type="common">Patagonian blennie</name>
    <name type="synonym">Eleginus maclovinus</name>
    <dbReference type="NCBI Taxonomy" id="56733"/>
    <lineage>
        <taxon>Eukaryota</taxon>
        <taxon>Metazoa</taxon>
        <taxon>Chordata</taxon>
        <taxon>Craniata</taxon>
        <taxon>Vertebrata</taxon>
        <taxon>Euteleostomi</taxon>
        <taxon>Actinopterygii</taxon>
        <taxon>Neopterygii</taxon>
        <taxon>Teleostei</taxon>
        <taxon>Neoteleostei</taxon>
        <taxon>Acanthomorphata</taxon>
        <taxon>Eupercaria</taxon>
        <taxon>Perciformes</taxon>
        <taxon>Notothenioidei</taxon>
        <taxon>Eleginopidae</taxon>
        <taxon>Eleginops</taxon>
    </lineage>
</organism>
<gene>
    <name evidence="1" type="ORF">PBY51_014276</name>
</gene>
<comment type="caution">
    <text evidence="1">The sequence shown here is derived from an EMBL/GenBank/DDBJ whole genome shotgun (WGS) entry which is preliminary data.</text>
</comment>
<dbReference type="EMBL" id="JAUZQC010000023">
    <property type="protein sequence ID" value="KAK5849986.1"/>
    <property type="molecule type" value="Genomic_DNA"/>
</dbReference>
<dbReference type="AlphaFoldDB" id="A0AAN7ZYS2"/>
<reference evidence="1 2" key="1">
    <citation type="journal article" date="2023" name="Genes (Basel)">
        <title>Chromosome-Level Genome Assembly and Circadian Gene Repertoire of the Patagonia Blennie Eleginops maclovinus-The Closest Ancestral Proxy of Antarctic Cryonotothenioids.</title>
        <authorList>
            <person name="Cheng C.C."/>
            <person name="Rivera-Colon A.G."/>
            <person name="Minhas B.F."/>
            <person name="Wilson L."/>
            <person name="Rayamajhi N."/>
            <person name="Vargas-Chacoff L."/>
            <person name="Catchen J.M."/>
        </authorList>
    </citation>
    <scope>NUCLEOTIDE SEQUENCE [LARGE SCALE GENOMIC DNA]</scope>
    <source>
        <strain evidence="1">JMC-PN-2008</strain>
    </source>
</reference>
<evidence type="ECO:0000313" key="1">
    <source>
        <dbReference type="EMBL" id="KAK5849986.1"/>
    </source>
</evidence>
<name>A0AAN7ZYS2_ELEMC</name>
<accession>A0AAN7ZYS2</accession>
<sequence length="80" mass="8825">MSVPAVQLSKASRAARLNERDMLPVIFHLPGTLTPLGLLHMRLSSKSAHCDQQDKLRYYGKTISRTFTLAKSKAGVISQS</sequence>
<dbReference type="Proteomes" id="UP001346869">
    <property type="component" value="Unassembled WGS sequence"/>
</dbReference>
<evidence type="ECO:0000313" key="2">
    <source>
        <dbReference type="Proteomes" id="UP001346869"/>
    </source>
</evidence>
<protein>
    <submittedName>
        <fullName evidence="1">Uncharacterized protein</fullName>
    </submittedName>
</protein>
<keyword evidence="2" id="KW-1185">Reference proteome</keyword>
<reference evidence="1 2" key="2">
    <citation type="journal article" date="2023" name="Mol. Biol. Evol.">
        <title>Genomics of Secondarily Temperate Adaptation in the Only Non-Antarctic Icefish.</title>
        <authorList>
            <person name="Rivera-Colon A.G."/>
            <person name="Rayamajhi N."/>
            <person name="Minhas B.F."/>
            <person name="Madrigal G."/>
            <person name="Bilyk K.T."/>
            <person name="Yoon V."/>
            <person name="Hune M."/>
            <person name="Gregory S."/>
            <person name="Cheng C.H.C."/>
            <person name="Catchen J.M."/>
        </authorList>
    </citation>
    <scope>NUCLEOTIDE SEQUENCE [LARGE SCALE GENOMIC DNA]</scope>
    <source>
        <strain evidence="1">JMC-PN-2008</strain>
    </source>
</reference>
<proteinExistence type="predicted"/>